<feature type="chain" id="PRO_5044331133" description="EF-hand domain-containing protein" evidence="5">
    <location>
        <begin position="21"/>
        <end position="1011"/>
    </location>
</feature>
<evidence type="ECO:0000313" key="7">
    <source>
        <dbReference type="Ensembl" id="ENSELUP00000086420.1"/>
    </source>
</evidence>
<feature type="coiled-coil region" evidence="3">
    <location>
        <begin position="211"/>
        <end position="295"/>
    </location>
</feature>
<gene>
    <name evidence="7" type="primary">MCC</name>
</gene>
<feature type="coiled-coil region" evidence="3">
    <location>
        <begin position="944"/>
        <end position="1000"/>
    </location>
</feature>
<dbReference type="GO" id="GO:0005509">
    <property type="term" value="F:calcium ion binding"/>
    <property type="evidence" value="ECO:0007669"/>
    <property type="project" value="InterPro"/>
</dbReference>
<dbReference type="SMART" id="SM00054">
    <property type="entry name" value="EFh"/>
    <property type="match status" value="2"/>
</dbReference>
<dbReference type="AlphaFoldDB" id="A0AAY5KDV0"/>
<evidence type="ECO:0000256" key="1">
    <source>
        <dbReference type="ARBA" id="ARBA00022723"/>
    </source>
</evidence>
<reference evidence="7 8" key="1">
    <citation type="submission" date="2020-02" db="EMBL/GenBank/DDBJ databases">
        <title>Esox lucius (northern pike) genome, fEsoLuc1, primary haplotype.</title>
        <authorList>
            <person name="Myers G."/>
            <person name="Karagic N."/>
            <person name="Meyer A."/>
            <person name="Pippel M."/>
            <person name="Reichard M."/>
            <person name="Winkler S."/>
            <person name="Tracey A."/>
            <person name="Sims Y."/>
            <person name="Howe K."/>
            <person name="Rhie A."/>
            <person name="Formenti G."/>
            <person name="Durbin R."/>
            <person name="Fedrigo O."/>
            <person name="Jarvis E.D."/>
        </authorList>
    </citation>
    <scope>NUCLEOTIDE SEQUENCE [LARGE SCALE GENOMIC DNA]</scope>
</reference>
<feature type="compositionally biased region" description="Low complexity" evidence="4">
    <location>
        <begin position="468"/>
        <end position="482"/>
    </location>
</feature>
<evidence type="ECO:0000256" key="2">
    <source>
        <dbReference type="ARBA" id="ARBA00022837"/>
    </source>
</evidence>
<dbReference type="PROSITE" id="PS00018">
    <property type="entry name" value="EF_HAND_1"/>
    <property type="match status" value="1"/>
</dbReference>
<keyword evidence="5" id="KW-0732">Signal</keyword>
<evidence type="ECO:0000256" key="5">
    <source>
        <dbReference type="SAM" id="SignalP"/>
    </source>
</evidence>
<dbReference type="FunFam" id="1.10.238.10:FF:000551">
    <property type="entry name" value="Mutated in colorectal cancer isoform 1"/>
    <property type="match status" value="1"/>
</dbReference>
<evidence type="ECO:0000313" key="8">
    <source>
        <dbReference type="Proteomes" id="UP000265140"/>
    </source>
</evidence>
<dbReference type="InterPro" id="IPR011992">
    <property type="entry name" value="EF-hand-dom_pair"/>
</dbReference>
<dbReference type="Gene3D" id="1.10.238.10">
    <property type="entry name" value="EF-hand"/>
    <property type="match status" value="1"/>
</dbReference>
<dbReference type="GeneTree" id="ENSGT00530000063974"/>
<dbReference type="Ensembl" id="ENSELUT00000090300.1">
    <property type="protein sequence ID" value="ENSELUP00000086420.1"/>
    <property type="gene ID" value="ENSELUG00000016191.3"/>
</dbReference>
<organism evidence="7 8">
    <name type="scientific">Esox lucius</name>
    <name type="common">Northern pike</name>
    <dbReference type="NCBI Taxonomy" id="8010"/>
    <lineage>
        <taxon>Eukaryota</taxon>
        <taxon>Metazoa</taxon>
        <taxon>Chordata</taxon>
        <taxon>Craniata</taxon>
        <taxon>Vertebrata</taxon>
        <taxon>Euteleostomi</taxon>
        <taxon>Actinopterygii</taxon>
        <taxon>Neopterygii</taxon>
        <taxon>Teleostei</taxon>
        <taxon>Protacanthopterygii</taxon>
        <taxon>Esociformes</taxon>
        <taxon>Esocidae</taxon>
        <taxon>Esox</taxon>
    </lineage>
</organism>
<dbReference type="Pfam" id="PF13499">
    <property type="entry name" value="EF-hand_7"/>
    <property type="match status" value="1"/>
</dbReference>
<dbReference type="Proteomes" id="UP000265140">
    <property type="component" value="Chromosome 14"/>
</dbReference>
<feature type="region of interest" description="Disordered" evidence="4">
    <location>
        <begin position="465"/>
        <end position="507"/>
    </location>
</feature>
<dbReference type="CDD" id="cd00051">
    <property type="entry name" value="EFh"/>
    <property type="match status" value="1"/>
</dbReference>
<dbReference type="PANTHER" id="PTHR23347:SF4">
    <property type="entry name" value="COLORECTAL MUTANT CANCER PROTEIN"/>
    <property type="match status" value="1"/>
</dbReference>
<dbReference type="Pfam" id="PF10506">
    <property type="entry name" value="USHBP1_PDZ-bd"/>
    <property type="match status" value="2"/>
</dbReference>
<proteinExistence type="predicted"/>
<keyword evidence="8" id="KW-1185">Reference proteome</keyword>
<protein>
    <recommendedName>
        <fullName evidence="6">EF-hand domain-containing protein</fullName>
    </recommendedName>
</protein>
<keyword evidence="1" id="KW-0479">Metal-binding</keyword>
<accession>A0AAY5KDV0</accession>
<dbReference type="PANTHER" id="PTHR23347">
    <property type="entry name" value="COLORECTAL MUTANT CANCER PROTEIN MCC PROTEIN -RELATED"/>
    <property type="match status" value="1"/>
</dbReference>
<feature type="region of interest" description="Disordered" evidence="4">
    <location>
        <begin position="857"/>
        <end position="882"/>
    </location>
</feature>
<name>A0AAY5KDV0_ESOLU</name>
<dbReference type="InterPro" id="IPR002048">
    <property type="entry name" value="EF_hand_dom"/>
</dbReference>
<evidence type="ECO:0000256" key="3">
    <source>
        <dbReference type="SAM" id="Coils"/>
    </source>
</evidence>
<feature type="signal peptide" evidence="5">
    <location>
        <begin position="1"/>
        <end position="20"/>
    </location>
</feature>
<dbReference type="InterPro" id="IPR018247">
    <property type="entry name" value="EF_Hand_1_Ca_BS"/>
</dbReference>
<dbReference type="InterPro" id="IPR040171">
    <property type="entry name" value="USBP1-like"/>
</dbReference>
<dbReference type="InterPro" id="IPR019536">
    <property type="entry name" value="USHBP1_PDZ-bd"/>
</dbReference>
<keyword evidence="2" id="KW-0106">Calcium</keyword>
<evidence type="ECO:0000259" key="6">
    <source>
        <dbReference type="PROSITE" id="PS50222"/>
    </source>
</evidence>
<evidence type="ECO:0000256" key="4">
    <source>
        <dbReference type="SAM" id="MobiDB-lite"/>
    </source>
</evidence>
<reference evidence="7" key="2">
    <citation type="submission" date="2025-08" db="UniProtKB">
        <authorList>
            <consortium name="Ensembl"/>
        </authorList>
    </citation>
    <scope>IDENTIFICATION</scope>
</reference>
<dbReference type="PROSITE" id="PS50222">
    <property type="entry name" value="EF_HAND_2"/>
    <property type="match status" value="1"/>
</dbReference>
<keyword evidence="3" id="KW-0175">Coiled coil</keyword>
<feature type="compositionally biased region" description="Low complexity" evidence="4">
    <location>
        <begin position="726"/>
        <end position="744"/>
    </location>
</feature>
<feature type="region of interest" description="Disordered" evidence="4">
    <location>
        <begin position="726"/>
        <end position="745"/>
    </location>
</feature>
<reference evidence="7" key="3">
    <citation type="submission" date="2025-09" db="UniProtKB">
        <authorList>
            <consortium name="Ensembl"/>
        </authorList>
    </citation>
    <scope>IDENTIFICATION</scope>
</reference>
<feature type="domain" description="EF-hand" evidence="6">
    <location>
        <begin position="29"/>
        <end position="64"/>
    </location>
</feature>
<sequence length="1011" mass="112954">FPFWGLSCFCLSSASVSVSSGSSDTSSTGEDERLKRLFQTCDGDGDGYINRNDLLMVCRQLNMEGSVAEIMGQLGADERGKISFEDFTRCRMQLVSEIRKEEGELSQCSKDSETRKLREHINSWPTSENSLGALSGARESWEYDSGSRDLQSPEIQHHQSETALQKLLQQPGTILEHQTALQKLLDKSSAPPSPLGGNYLELANTLHLAALASLKGDVVELNKRLVQTERERELLEKRLAKAQCEQSHLMREHEDVQEQTTLRYEERITELHSIIAELNKKIDLLQSSTIREEDEFSELRSELSQSQLEVNEDGRSLEQDGASVSLLENHSTLVTADMDNCSDLNSELQRVLTGLESVLCGRKKSTCSLSVAEVDRHIEQLTTASEHCDLAIKTVEEIEGALGRDFYPSLSEERVHWEKELAGLREENESLTAMLCSKEEDLNRTKVTMNAIREERDRLRRRVRELQTRLQSSQPAGPSSPGRLTPASRPINPSTGELSTSSSSNDIPVAKVAERVKLSKTRSESSSTERPVLGSEISSIGVSSNVAEHLAHSLQDCSNIQEIFQTLYSHGSAISENKIREFEVETERLNSRIEHLKSQNDLLTITLEECKGNAERMSMLVGKYESNATALRLALQYSEQCIEAYELLLALAESEQSLVLGQFRAAGVGTVGDQLGEESITQVLKRAHDCRKTAENAAKDLLGRLDGSCGAAFAVSGCSVQPWESLSSNSHTSTTSSTASSCDTDFSKEDEQRLKDYVQQLKNDRAAVKLTMLDLESVHVDPLSLEVKPRGDTHRLDLENAVLMQELMAMKEEMAELKAQLYLLEKEKKAVELRLSTREAQEQAYLVHIEHLKAEVEEQQEQRRRSLGSTGSCGKDKSQADSGDCPAINLSDLRILNDSDLAAELTNALRREKKLKGRVQELVTALERLTKSSEVRHQQSAEFVNDLKRANSNLVAAYEKAKKKHQGKLKKLEAQMMAMVERHETQVRMLKQRIALLEEENSRPHTNETSL</sequence>
<dbReference type="SUPFAM" id="SSF47473">
    <property type="entry name" value="EF-hand"/>
    <property type="match status" value="1"/>
</dbReference>